<organism evidence="1 2">
    <name type="scientific">Philodulcilactobacillus myokoensis</name>
    <dbReference type="NCBI Taxonomy" id="2929573"/>
    <lineage>
        <taxon>Bacteria</taxon>
        <taxon>Bacillati</taxon>
        <taxon>Bacillota</taxon>
        <taxon>Bacilli</taxon>
        <taxon>Lactobacillales</taxon>
        <taxon>Lactobacillaceae</taxon>
        <taxon>Philodulcilactobacillus</taxon>
    </lineage>
</organism>
<evidence type="ECO:0000313" key="2">
    <source>
        <dbReference type="Proteomes" id="UP001144204"/>
    </source>
</evidence>
<gene>
    <name evidence="1" type="ORF">WR164_13770</name>
</gene>
<keyword evidence="2" id="KW-1185">Reference proteome</keyword>
<reference evidence="1" key="2">
    <citation type="journal article" date="2023" name="PLoS ONE">
        <title>Philodulcilactobacillus myokoensis gen. nov., sp. nov., a fructophilic, acidophilic, and agar-phobic lactic acid bacterium isolated from fermented vegetable extracts.</title>
        <authorList>
            <person name="Kouya T."/>
            <person name="Ishiyama Y."/>
            <person name="Ohashi S."/>
            <person name="Kumakubo R."/>
            <person name="Yamazaki T."/>
            <person name="Otaki T."/>
        </authorList>
    </citation>
    <scope>NUCLEOTIDE SEQUENCE</scope>
    <source>
        <strain evidence="1">WR16-4</strain>
    </source>
</reference>
<proteinExistence type="predicted"/>
<dbReference type="AlphaFoldDB" id="A0A9W6B378"/>
<comment type="caution">
    <text evidence="1">The sequence shown here is derived from an EMBL/GenBank/DDBJ whole genome shotgun (WGS) entry which is preliminary data.</text>
</comment>
<reference evidence="1" key="1">
    <citation type="submission" date="2022-07" db="EMBL/GenBank/DDBJ databases">
        <authorList>
            <person name="Kouya T."/>
            <person name="Ishiyama Y."/>
        </authorList>
    </citation>
    <scope>NUCLEOTIDE SEQUENCE</scope>
    <source>
        <strain evidence="1">WR16-4</strain>
    </source>
</reference>
<evidence type="ECO:0000313" key="1">
    <source>
        <dbReference type="EMBL" id="GLB47398.1"/>
    </source>
</evidence>
<dbReference type="Proteomes" id="UP001144204">
    <property type="component" value="Unassembled WGS sequence"/>
</dbReference>
<accession>A0A9W6B378</accession>
<sequence length="157" mass="19105">MDKNVLPYMMTDDPYFNKIDDVKSIMNETWISRISRYQLTYWYFYDHHLQELNLRFKTQAKSLYYRLSYLSKDELKILADSYYYKTNEERPTLTQLSKKYGMTYNDFMYKRIAIIGKLSKPRLKPKGVGKPTKEQAEREREFKKLYQLSRRLLSPDS</sequence>
<protein>
    <submittedName>
        <fullName evidence="1">Uncharacterized protein</fullName>
    </submittedName>
</protein>
<name>A0A9W6B378_9LACO</name>
<dbReference type="EMBL" id="BRPL01000003">
    <property type="protein sequence ID" value="GLB47398.1"/>
    <property type="molecule type" value="Genomic_DNA"/>
</dbReference>
<dbReference type="RefSeq" id="WP_286136936.1">
    <property type="nucleotide sequence ID" value="NZ_BRPL01000003.1"/>
</dbReference>